<feature type="region of interest" description="Disordered" evidence="1">
    <location>
        <begin position="281"/>
        <end position="303"/>
    </location>
</feature>
<dbReference type="InterPro" id="IPR052895">
    <property type="entry name" value="HetReg/Transcr_Mod"/>
</dbReference>
<feature type="domain" description="Heterokaryon incompatibility" evidence="2">
    <location>
        <begin position="766"/>
        <end position="904"/>
    </location>
</feature>
<dbReference type="Pfam" id="PF06985">
    <property type="entry name" value="HET"/>
    <property type="match status" value="1"/>
</dbReference>
<dbReference type="Proteomes" id="UP000326198">
    <property type="component" value="Unassembled WGS sequence"/>
</dbReference>
<dbReference type="EMBL" id="ML736213">
    <property type="protein sequence ID" value="KAE8378080.1"/>
    <property type="molecule type" value="Genomic_DNA"/>
</dbReference>
<evidence type="ECO:0000313" key="3">
    <source>
        <dbReference type="EMBL" id="KAE8378080.1"/>
    </source>
</evidence>
<name>A0A5N7B8M0_9EURO</name>
<evidence type="ECO:0000256" key="1">
    <source>
        <dbReference type="SAM" id="MobiDB-lite"/>
    </source>
</evidence>
<feature type="region of interest" description="Disordered" evidence="1">
    <location>
        <begin position="370"/>
        <end position="393"/>
    </location>
</feature>
<sequence>MGDNALGVLIGEAMQISSSHSLRRIICILQCIDHLLSLEDSTGGYEAVGVLRTFQIFPVQRGDDWQGVRSCEPRENWFIADQPHLRATFHGHLNLLAFDVEVSARMSRLFRALHLEDRLLSRAASCRLRSNPAFRVRDNYRSLLLSQAEYISRLARDHGFGPWESLALLQDIQVRSVNDVDVEWVIRSPSGVTIPFNAGRRSALLVRDDNHPYLYIRDRDAEAHSLHFEVCEELSHLFGVPLEHICLLWAALQLNDTELWDNAGTRGEAFQAIDYFNNSSRVDQPSNRNGLSSSGETSIQPIQSTTVHDAVSLTSEAAENPKVSTQIDTYAPSLNTVERQPALSKAKANWIEQWCDSSVPLSRSADSIPVSPISIDDTPSGEQSPSYSSSLSELSPWSCSVISETHSRDTQLLPIRDQLPGIGSAEQSEYGEGSIARVADSYYRQRAPSSTTIPGVIICSTEDELPPVDFEGGIIQGQATLPARLQMLDNGVETIFIASHSTTLIDYEPEFMGEVFVSEFLRHVLGSKYNPNQHWTSPWRTRLGHAPFTASSNHPGSSFYLDPITGQAMTELLKAKSLKRVPDWKVSRPDYHIDVRTTVDDASASFSWSPHHFDMIRRWRIRGSSPQQDHIYILIRVSNIHGNPRARMFVDPWAMIKEGELQIITPSNLVVNIHDGGHPGIELTRFAGMKEEQPHEGVYKLSKLLLSTIYHPPTMYPPQGQPVVYVWESLRKASKSIRLLHLWPGAAAEDLRGNLTISTLTEESKYDALSYTWGSTLQPFILYTSDGEIPITTSLYLALRRMRKRNETIYLWVDAICINQSDNAEKVSQISMMPEIFRLATHVYAWIGEEQDDSPKVIEALSRIAKQGVPSLQQIVPIGSSTFWNNLGKLLQRKWFRRIWVVQEIVLARDIIVVCGGQRIKWDEFCDVVSSCFDYADQCRPGRWFSRNDRAGSVLHLAQFRKECRVHGGFAAKYPLLTLFEHFQLTEATRRRDKLFALLNLASDDHDELRPDYDAPLEDIIWRYVCTFEARGQMMELLYRSGRSLASRFPSWVPDWTSAPYPRTLSRWKCKSRPYRFAAAGRSHYSGYLHPKRFLCLKGRLVDRISRVGVRSSHTSTFPAYCEEIYTMVDECLPSLTPEEAALAKQRIPIGDADMIPDGRRTSRIDAISHLNEEERYVAISHDDEWTVPLQAGIATATEFADLFSPAIACCTERRRVGIVPARTRPHDRVAIFQGGRVPFIIRERETQAGHYEVVGECYIDGMMHGEYLELSEQWQEISLV</sequence>
<protein>
    <submittedName>
        <fullName evidence="3">Heterokaryon incompatibility protein-domain-containing protein</fullName>
    </submittedName>
</protein>
<dbReference type="PANTHER" id="PTHR24148:SF64">
    <property type="entry name" value="HETEROKARYON INCOMPATIBILITY DOMAIN-CONTAINING PROTEIN"/>
    <property type="match status" value="1"/>
</dbReference>
<gene>
    <name evidence="3" type="ORF">BDV26DRAFT_292559</name>
</gene>
<accession>A0A5N7B8M0</accession>
<evidence type="ECO:0000313" key="4">
    <source>
        <dbReference type="Proteomes" id="UP000326198"/>
    </source>
</evidence>
<evidence type="ECO:0000259" key="2">
    <source>
        <dbReference type="Pfam" id="PF06985"/>
    </source>
</evidence>
<dbReference type="OrthoDB" id="2157530at2759"/>
<organism evidence="3 4">
    <name type="scientific">Aspergillus bertholletiae</name>
    <dbReference type="NCBI Taxonomy" id="1226010"/>
    <lineage>
        <taxon>Eukaryota</taxon>
        <taxon>Fungi</taxon>
        <taxon>Dikarya</taxon>
        <taxon>Ascomycota</taxon>
        <taxon>Pezizomycotina</taxon>
        <taxon>Eurotiomycetes</taxon>
        <taxon>Eurotiomycetidae</taxon>
        <taxon>Eurotiales</taxon>
        <taxon>Aspergillaceae</taxon>
        <taxon>Aspergillus</taxon>
        <taxon>Aspergillus subgen. Circumdati</taxon>
    </lineage>
</organism>
<dbReference type="Pfam" id="PF26639">
    <property type="entry name" value="Het-6_barrel"/>
    <property type="match status" value="1"/>
</dbReference>
<keyword evidence="4" id="KW-1185">Reference proteome</keyword>
<feature type="compositionally biased region" description="Low complexity" evidence="1">
    <location>
        <begin position="380"/>
        <end position="393"/>
    </location>
</feature>
<proteinExistence type="predicted"/>
<dbReference type="PANTHER" id="PTHR24148">
    <property type="entry name" value="ANKYRIN REPEAT DOMAIN-CONTAINING PROTEIN 39 HOMOLOG-RELATED"/>
    <property type="match status" value="1"/>
</dbReference>
<dbReference type="InterPro" id="IPR010730">
    <property type="entry name" value="HET"/>
</dbReference>
<reference evidence="3 4" key="1">
    <citation type="submission" date="2019-04" db="EMBL/GenBank/DDBJ databases">
        <title>Friends and foes A comparative genomics studyof 23 Aspergillus species from section Flavi.</title>
        <authorList>
            <consortium name="DOE Joint Genome Institute"/>
            <person name="Kjaerbolling I."/>
            <person name="Vesth T."/>
            <person name="Frisvad J.C."/>
            <person name="Nybo J.L."/>
            <person name="Theobald S."/>
            <person name="Kildgaard S."/>
            <person name="Isbrandt T."/>
            <person name="Kuo A."/>
            <person name="Sato A."/>
            <person name="Lyhne E.K."/>
            <person name="Kogle M.E."/>
            <person name="Wiebenga A."/>
            <person name="Kun R.S."/>
            <person name="Lubbers R.J."/>
            <person name="Makela M.R."/>
            <person name="Barry K."/>
            <person name="Chovatia M."/>
            <person name="Clum A."/>
            <person name="Daum C."/>
            <person name="Haridas S."/>
            <person name="He G."/>
            <person name="LaButti K."/>
            <person name="Lipzen A."/>
            <person name="Mondo S."/>
            <person name="Riley R."/>
            <person name="Salamov A."/>
            <person name="Simmons B.A."/>
            <person name="Magnuson J.K."/>
            <person name="Henrissat B."/>
            <person name="Mortensen U.H."/>
            <person name="Larsen T.O."/>
            <person name="Devries R.P."/>
            <person name="Grigoriev I.V."/>
            <person name="Machida M."/>
            <person name="Baker S.E."/>
            <person name="Andersen M.R."/>
        </authorList>
    </citation>
    <scope>NUCLEOTIDE SEQUENCE [LARGE SCALE GENOMIC DNA]</scope>
    <source>
        <strain evidence="3 4">IBT 29228</strain>
    </source>
</reference>